<dbReference type="InterPro" id="IPR044145">
    <property type="entry name" value="IF2_II"/>
</dbReference>
<dbReference type="EMBL" id="AP011803">
    <property type="protein sequence ID" value="BAL60031.1"/>
    <property type="molecule type" value="Genomic_DNA"/>
</dbReference>
<dbReference type="FunFam" id="3.40.50.10050:FF:000001">
    <property type="entry name" value="Translation initiation factor IF-2"/>
    <property type="match status" value="1"/>
</dbReference>
<evidence type="ECO:0000256" key="4">
    <source>
        <dbReference type="ARBA" id="ARBA00022741"/>
    </source>
</evidence>
<dbReference type="InterPro" id="IPR000178">
    <property type="entry name" value="TF_IF2_bacterial-like"/>
</dbReference>
<dbReference type="Pfam" id="PF11987">
    <property type="entry name" value="IF-2"/>
    <property type="match status" value="1"/>
</dbReference>
<dbReference type="PANTHER" id="PTHR43381:SF5">
    <property type="entry name" value="TR-TYPE G DOMAIN-CONTAINING PROTEIN"/>
    <property type="match status" value="1"/>
</dbReference>
<dbReference type="InterPro" id="IPR027417">
    <property type="entry name" value="P-loop_NTPase"/>
</dbReference>
<dbReference type="Gene3D" id="1.10.10.2480">
    <property type="match status" value="1"/>
</dbReference>
<keyword evidence="6 8" id="KW-0342">GTP-binding</keyword>
<feature type="region of interest" description="Disordered" evidence="11">
    <location>
        <begin position="49"/>
        <end position="134"/>
    </location>
</feature>
<evidence type="ECO:0000256" key="5">
    <source>
        <dbReference type="ARBA" id="ARBA00022917"/>
    </source>
</evidence>
<dbReference type="CDD" id="cd03702">
    <property type="entry name" value="IF2_mtIF2_II"/>
    <property type="match status" value="1"/>
</dbReference>
<dbReference type="GO" id="GO:0005525">
    <property type="term" value="F:GTP binding"/>
    <property type="evidence" value="ECO:0007669"/>
    <property type="project" value="UniProtKB-KW"/>
</dbReference>
<dbReference type="InterPro" id="IPR000795">
    <property type="entry name" value="T_Tr_GTP-bd_dom"/>
</dbReference>
<dbReference type="SUPFAM" id="SSF52540">
    <property type="entry name" value="P-loop containing nucleoside triphosphate hydrolases"/>
    <property type="match status" value="1"/>
</dbReference>
<dbReference type="GO" id="GO:0003743">
    <property type="term" value="F:translation initiation factor activity"/>
    <property type="evidence" value="ECO:0007669"/>
    <property type="project" value="UniProtKB-UniRule"/>
</dbReference>
<protein>
    <recommendedName>
        <fullName evidence="2 8">Translation initiation factor IF-2</fullName>
    </recommendedName>
</protein>
<evidence type="ECO:0000256" key="7">
    <source>
        <dbReference type="ARBA" id="ARBA00025162"/>
    </source>
</evidence>
<feature type="binding site" evidence="8">
    <location>
        <begin position="187"/>
        <end position="191"/>
    </location>
    <ligand>
        <name>GTP</name>
        <dbReference type="ChEBI" id="CHEBI:37565"/>
    </ligand>
</feature>
<keyword evidence="10" id="KW-0175">Coiled coil</keyword>
<dbReference type="Gene3D" id="3.40.50.300">
    <property type="entry name" value="P-loop containing nucleotide triphosphate hydrolases"/>
    <property type="match status" value="1"/>
</dbReference>
<dbReference type="Gene3D" id="2.40.30.10">
    <property type="entry name" value="Translation factors"/>
    <property type="match status" value="2"/>
</dbReference>
<dbReference type="FunFam" id="3.40.50.300:FF:000019">
    <property type="entry name" value="Translation initiation factor IF-2"/>
    <property type="match status" value="1"/>
</dbReference>
<reference evidence="13" key="1">
    <citation type="journal article" date="2005" name="Environ. Microbiol.">
        <title>Genetic and functional properties of uncultivated thermophilic crenarchaeotes from a subsurface gold mine as revealed by analysis of genome fragments.</title>
        <authorList>
            <person name="Nunoura T."/>
            <person name="Hirayama H."/>
            <person name="Takami H."/>
            <person name="Oida H."/>
            <person name="Nishi S."/>
            <person name="Shimamura S."/>
            <person name="Suzuki Y."/>
            <person name="Inagaki F."/>
            <person name="Takai K."/>
            <person name="Nealson K.H."/>
            <person name="Horikoshi K."/>
        </authorList>
    </citation>
    <scope>NUCLEOTIDE SEQUENCE</scope>
</reference>
<feature type="binding site" evidence="8">
    <location>
        <begin position="241"/>
        <end position="244"/>
    </location>
    <ligand>
        <name>GTP</name>
        <dbReference type="ChEBI" id="CHEBI:37565"/>
    </ligand>
</feature>
<dbReference type="SUPFAM" id="SSF50447">
    <property type="entry name" value="Translation proteins"/>
    <property type="match status" value="2"/>
</dbReference>
<comment type="function">
    <text evidence="7 8 9">One of the essential components for the initiation of protein synthesis. Protects formylmethionyl-tRNA from spontaneous hydrolysis and promotes its binding to the 30S ribosomal subunits. Also involved in the hydrolysis of GTP during the formation of the 70S ribosomal complex.</text>
</comment>
<feature type="region of interest" description="G-domain" evidence="8">
    <location>
        <begin position="135"/>
        <end position="283"/>
    </location>
</feature>
<dbReference type="InterPro" id="IPR005225">
    <property type="entry name" value="Small_GTP-bd"/>
</dbReference>
<dbReference type="PRINTS" id="PR01217">
    <property type="entry name" value="PRICHEXTENSN"/>
</dbReference>
<dbReference type="Gene3D" id="3.40.50.10050">
    <property type="entry name" value="Translation initiation factor IF- 2, domain 3"/>
    <property type="match status" value="1"/>
</dbReference>
<dbReference type="NCBIfam" id="TIGR00487">
    <property type="entry name" value="IF-2"/>
    <property type="match status" value="1"/>
</dbReference>
<dbReference type="HAMAP" id="MF_00100_B">
    <property type="entry name" value="IF_2_B"/>
    <property type="match status" value="1"/>
</dbReference>
<dbReference type="GO" id="GO:0003924">
    <property type="term" value="F:GTPase activity"/>
    <property type="evidence" value="ECO:0007669"/>
    <property type="project" value="UniProtKB-UniRule"/>
</dbReference>
<dbReference type="CDD" id="cd01887">
    <property type="entry name" value="IF2_eIF5B"/>
    <property type="match status" value="1"/>
</dbReference>
<keyword evidence="3 8" id="KW-0396">Initiation factor</keyword>
<dbReference type="InterPro" id="IPR023115">
    <property type="entry name" value="TIF_IF2_dom3"/>
</dbReference>
<evidence type="ECO:0000256" key="6">
    <source>
        <dbReference type="ARBA" id="ARBA00023134"/>
    </source>
</evidence>
<evidence type="ECO:0000256" key="3">
    <source>
        <dbReference type="ARBA" id="ARBA00022540"/>
    </source>
</evidence>
<dbReference type="PANTHER" id="PTHR43381">
    <property type="entry name" value="TRANSLATION INITIATION FACTOR IF-2-RELATED"/>
    <property type="match status" value="1"/>
</dbReference>
<dbReference type="Pfam" id="PF00009">
    <property type="entry name" value="GTP_EFTU"/>
    <property type="match status" value="1"/>
</dbReference>
<feature type="coiled-coil region" evidence="10">
    <location>
        <begin position="387"/>
        <end position="429"/>
    </location>
</feature>
<proteinExistence type="inferred from homology"/>
<evidence type="ECO:0000256" key="10">
    <source>
        <dbReference type="SAM" id="Coils"/>
    </source>
</evidence>
<dbReference type="FunFam" id="2.40.30.10:FF:000008">
    <property type="entry name" value="Translation initiation factor IF-2"/>
    <property type="match status" value="1"/>
</dbReference>
<name>H5SU31_ACEAU</name>
<dbReference type="InterPro" id="IPR015760">
    <property type="entry name" value="TIF_IF2"/>
</dbReference>
<feature type="binding site" evidence="8">
    <location>
        <begin position="141"/>
        <end position="148"/>
    </location>
    <ligand>
        <name>GTP</name>
        <dbReference type="ChEBI" id="CHEBI:37565"/>
    </ligand>
</feature>
<evidence type="ECO:0000259" key="12">
    <source>
        <dbReference type="PROSITE" id="PS51722"/>
    </source>
</evidence>
<dbReference type="GO" id="GO:0005829">
    <property type="term" value="C:cytosol"/>
    <property type="evidence" value="ECO:0007669"/>
    <property type="project" value="TreeGrafter"/>
</dbReference>
<dbReference type="InterPro" id="IPR036925">
    <property type="entry name" value="TIF_IF2_dom3_sf"/>
</dbReference>
<sequence>MQLHKVAKELNTTVGELVDRLATRGIKKRKHSFENLSEEEYKIAKELFAPAQAKPEPAPAPTRAPTPAPPPPAPKIPKAEPTPKKIEPPRPTPMPKQTAAPAPAPAPSPKPEPKVAQQVLEKPAPPPRPKVPRPPVVTILGHVDHGKTTLLDYIRKTRVAAGEAGGITQSIGAYQAEYKNKKITFIDTPGHKAFANMRARGAQVTDIAVLVVAADDGVMEQTREAISHARAAKVPIIVAINKIDKPTASVQRVKEQLAREGLTPEDWGGDIITVPISAITGQGVDELLEMILLVAELQELKADPQAPPSGVVIESSLDATRGPLATVIVKEGTLRERDVMLVGTAYGRIRALLDDRGRRVSEAGPGSAVQVLGLSDVPGAGERFEVLPDLMEAKRIAEARLEELRRKRLEKSRRTIEDILREQELAQAKRRVLQIVLKADSAGGLEAVRNELKSITVEPVQLEFLHEGIGNINESDVLLASTAKDAAIIGFRTSVDDKAAKLADQEGVPIRVYDIIYELTDNVKKALQGLVAPQIRETKIGEAEVRHVFKIPNVGTIAGCYIRDGYVLREARVRVKRHETVLFDGVLASLKHFTEDVKKLEKGKECGIKIAGFEKVQVGDILEFYTREVVPRI</sequence>
<evidence type="ECO:0000256" key="11">
    <source>
        <dbReference type="SAM" id="MobiDB-lite"/>
    </source>
</evidence>
<evidence type="ECO:0000256" key="9">
    <source>
        <dbReference type="RuleBase" id="RU000644"/>
    </source>
</evidence>
<dbReference type="InterPro" id="IPR009000">
    <property type="entry name" value="Transl_B-barrel_sf"/>
</dbReference>
<keyword evidence="8" id="KW-0963">Cytoplasm</keyword>
<reference evidence="13" key="2">
    <citation type="journal article" date="2012" name="PLoS ONE">
        <title>A Deeply Branching Thermophilic Bacterium with an Ancient Acetyl-CoA Pathway Dominates a Subsurface Ecosystem.</title>
        <authorList>
            <person name="Takami H."/>
            <person name="Noguchi H."/>
            <person name="Takaki Y."/>
            <person name="Uchiyama I."/>
            <person name="Toyoda A."/>
            <person name="Nishi S."/>
            <person name="Chee G.-J."/>
            <person name="Arai W."/>
            <person name="Nunoura T."/>
            <person name="Itoh T."/>
            <person name="Hattori M."/>
            <person name="Takai K."/>
        </authorList>
    </citation>
    <scope>NUCLEOTIDE SEQUENCE</scope>
</reference>
<feature type="compositionally biased region" description="Pro residues" evidence="11">
    <location>
        <begin position="56"/>
        <end position="75"/>
    </location>
</feature>
<comment type="similarity">
    <text evidence="1 8 9">Belongs to the TRAFAC class translation factor GTPase superfamily. Classic translation factor GTPase family. IF-2 subfamily.</text>
</comment>
<gene>
    <name evidence="8" type="primary">infB</name>
    <name evidence="13" type="ORF">HGMM_OP4C667</name>
</gene>
<feature type="compositionally biased region" description="Basic and acidic residues" evidence="11">
    <location>
        <begin position="77"/>
        <end position="88"/>
    </location>
</feature>
<dbReference type="InterPro" id="IPR053905">
    <property type="entry name" value="EF-G-like_DII"/>
</dbReference>
<dbReference type="Pfam" id="PF22042">
    <property type="entry name" value="EF-G_D2"/>
    <property type="match status" value="1"/>
</dbReference>
<evidence type="ECO:0000256" key="1">
    <source>
        <dbReference type="ARBA" id="ARBA00007733"/>
    </source>
</evidence>
<evidence type="ECO:0000256" key="2">
    <source>
        <dbReference type="ARBA" id="ARBA00020675"/>
    </source>
</evidence>
<keyword evidence="4 8" id="KW-0547">Nucleotide-binding</keyword>
<dbReference type="CDD" id="cd03692">
    <property type="entry name" value="mtIF2_IVc"/>
    <property type="match status" value="1"/>
</dbReference>
<dbReference type="SUPFAM" id="SSF52156">
    <property type="entry name" value="Initiation factor IF2/eIF5b, domain 3"/>
    <property type="match status" value="1"/>
</dbReference>
<dbReference type="AlphaFoldDB" id="H5SU31"/>
<dbReference type="FunFam" id="2.40.30.10:FF:000054">
    <property type="entry name" value="Translation initiation factor IF-2"/>
    <property type="match status" value="1"/>
</dbReference>
<dbReference type="NCBIfam" id="TIGR00231">
    <property type="entry name" value="small_GTP"/>
    <property type="match status" value="1"/>
</dbReference>
<dbReference type="PROSITE" id="PS51722">
    <property type="entry name" value="G_TR_2"/>
    <property type="match status" value="1"/>
</dbReference>
<evidence type="ECO:0000256" key="8">
    <source>
        <dbReference type="HAMAP-Rule" id="MF_00100"/>
    </source>
</evidence>
<evidence type="ECO:0000313" key="13">
    <source>
        <dbReference type="EMBL" id="BAL60031.1"/>
    </source>
</evidence>
<keyword evidence="5 8" id="KW-0648">Protein biosynthesis</keyword>
<feature type="compositionally biased region" description="Pro residues" evidence="11">
    <location>
        <begin position="123"/>
        <end position="134"/>
    </location>
</feature>
<feature type="domain" description="Tr-type G" evidence="12">
    <location>
        <begin position="132"/>
        <end position="301"/>
    </location>
</feature>
<comment type="subcellular location">
    <subcellularLocation>
        <location evidence="8">Cytoplasm</location>
    </subcellularLocation>
</comment>
<accession>H5SU31</accession>
<organism evidence="13">
    <name type="scientific">Acetithermum autotrophicum</name>
    <dbReference type="NCBI Taxonomy" id="1446466"/>
    <lineage>
        <taxon>Bacteria</taxon>
        <taxon>Candidatus Bipolaricaulota</taxon>
        <taxon>Candidatus Acetithermum</taxon>
    </lineage>
</organism>